<proteinExistence type="predicted"/>
<protein>
    <submittedName>
        <fullName evidence="1">Uncharacterized protein</fullName>
    </submittedName>
</protein>
<accession>A0A8S5UGN2</accession>
<reference evidence="1" key="1">
    <citation type="journal article" date="2021" name="Proc. Natl. Acad. Sci. U.S.A.">
        <title>A Catalog of Tens of Thousands of Viruses from Human Metagenomes Reveals Hidden Associations with Chronic Diseases.</title>
        <authorList>
            <person name="Tisza M.J."/>
            <person name="Buck C.B."/>
        </authorList>
    </citation>
    <scope>NUCLEOTIDE SEQUENCE</scope>
    <source>
        <strain evidence="1">Ctshb19</strain>
    </source>
</reference>
<name>A0A8S5UGN2_9CAUD</name>
<dbReference type="EMBL" id="BK016086">
    <property type="protein sequence ID" value="DAF93632.1"/>
    <property type="molecule type" value="Genomic_DNA"/>
</dbReference>
<evidence type="ECO:0000313" key="1">
    <source>
        <dbReference type="EMBL" id="DAF93632.1"/>
    </source>
</evidence>
<sequence length="30" mass="3346">MLTLGGCFDTFRANRAPPARKTDTHAIREV</sequence>
<organism evidence="1">
    <name type="scientific">Myoviridae sp. ctshb19</name>
    <dbReference type="NCBI Taxonomy" id="2825194"/>
    <lineage>
        <taxon>Viruses</taxon>
        <taxon>Duplodnaviria</taxon>
        <taxon>Heunggongvirae</taxon>
        <taxon>Uroviricota</taxon>
        <taxon>Caudoviricetes</taxon>
    </lineage>
</organism>